<proteinExistence type="inferred from homology"/>
<evidence type="ECO:0000256" key="9">
    <source>
        <dbReference type="ARBA" id="ARBA00040965"/>
    </source>
</evidence>
<dbReference type="Proteomes" id="UP001178507">
    <property type="component" value="Unassembled WGS sequence"/>
</dbReference>
<keyword evidence="8" id="KW-0460">Magnesium</keyword>
<evidence type="ECO:0000256" key="3">
    <source>
        <dbReference type="ARBA" id="ARBA00012700"/>
    </source>
</evidence>
<evidence type="ECO:0000256" key="13">
    <source>
        <dbReference type="ARBA" id="ARBA00043219"/>
    </source>
</evidence>
<evidence type="ECO:0000256" key="7">
    <source>
        <dbReference type="ARBA" id="ARBA00022737"/>
    </source>
</evidence>
<evidence type="ECO:0000256" key="12">
    <source>
        <dbReference type="ARBA" id="ARBA00043086"/>
    </source>
</evidence>
<evidence type="ECO:0000256" key="8">
    <source>
        <dbReference type="ARBA" id="ARBA00022842"/>
    </source>
</evidence>
<evidence type="ECO:0000256" key="14">
    <source>
        <dbReference type="SAM" id="MobiDB-lite"/>
    </source>
</evidence>
<organism evidence="15 16">
    <name type="scientific">Effrenium voratum</name>
    <dbReference type="NCBI Taxonomy" id="2562239"/>
    <lineage>
        <taxon>Eukaryota</taxon>
        <taxon>Sar</taxon>
        <taxon>Alveolata</taxon>
        <taxon>Dinophyceae</taxon>
        <taxon>Suessiales</taxon>
        <taxon>Symbiodiniaceae</taxon>
        <taxon>Effrenium</taxon>
    </lineage>
</organism>
<dbReference type="PANTHER" id="PTHR11129:SF1">
    <property type="entry name" value="PROTEIN FARNESYLTRANSFERASE_GERANYLGERANYLTRANSFERASE TYPE-1 SUBUNIT ALPHA"/>
    <property type="match status" value="1"/>
</dbReference>
<dbReference type="SUPFAM" id="SSF48439">
    <property type="entry name" value="Protein prenylyltransferase"/>
    <property type="match status" value="1"/>
</dbReference>
<dbReference type="PROSITE" id="PS51147">
    <property type="entry name" value="PFTA"/>
    <property type="match status" value="3"/>
</dbReference>
<keyword evidence="7" id="KW-0677">Repeat</keyword>
<comment type="cofactor">
    <cofactor evidence="1">
        <name>Mg(2+)</name>
        <dbReference type="ChEBI" id="CHEBI:18420"/>
    </cofactor>
</comment>
<dbReference type="GO" id="GO:0004660">
    <property type="term" value="F:protein farnesyltransferase activity"/>
    <property type="evidence" value="ECO:0007669"/>
    <property type="project" value="UniProtKB-EC"/>
</dbReference>
<dbReference type="EC" id="2.5.1.58" evidence="4"/>
<evidence type="ECO:0000256" key="4">
    <source>
        <dbReference type="ARBA" id="ARBA00012702"/>
    </source>
</evidence>
<feature type="region of interest" description="Disordered" evidence="14">
    <location>
        <begin position="1"/>
        <end position="28"/>
    </location>
</feature>
<evidence type="ECO:0000313" key="16">
    <source>
        <dbReference type="Proteomes" id="UP001178507"/>
    </source>
</evidence>
<accession>A0AA36HTC0</accession>
<evidence type="ECO:0000256" key="2">
    <source>
        <dbReference type="ARBA" id="ARBA00006734"/>
    </source>
</evidence>
<name>A0AA36HTC0_9DINO</name>
<dbReference type="Gene3D" id="1.25.40.120">
    <property type="entry name" value="Protein prenylyltransferase"/>
    <property type="match status" value="1"/>
</dbReference>
<comment type="similarity">
    <text evidence="2">Belongs to the protein prenyltransferase subunit alpha family.</text>
</comment>
<evidence type="ECO:0000313" key="15">
    <source>
        <dbReference type="EMBL" id="CAJ1374945.1"/>
    </source>
</evidence>
<comment type="caution">
    <text evidence="15">The sequence shown here is derived from an EMBL/GenBank/DDBJ whole genome shotgun (WGS) entry which is preliminary data.</text>
</comment>
<gene>
    <name evidence="15" type="ORF">EVOR1521_LOCUS4353</name>
</gene>
<reference evidence="15" key="1">
    <citation type="submission" date="2023-08" db="EMBL/GenBank/DDBJ databases">
        <authorList>
            <person name="Chen Y."/>
            <person name="Shah S."/>
            <person name="Dougan E. K."/>
            <person name="Thang M."/>
            <person name="Chan C."/>
        </authorList>
    </citation>
    <scope>NUCLEOTIDE SEQUENCE</scope>
</reference>
<dbReference type="PANTHER" id="PTHR11129">
    <property type="entry name" value="PROTEIN FARNESYLTRANSFERASE ALPHA SUBUNIT/RAB GERANYLGERANYL TRANSFERASE ALPHA SUBUNIT"/>
    <property type="match status" value="1"/>
</dbReference>
<evidence type="ECO:0000256" key="11">
    <source>
        <dbReference type="ARBA" id="ARBA00042436"/>
    </source>
</evidence>
<evidence type="ECO:0000256" key="6">
    <source>
        <dbReference type="ARBA" id="ARBA00022679"/>
    </source>
</evidence>
<dbReference type="EC" id="2.5.1.59" evidence="3"/>
<keyword evidence="16" id="KW-1185">Reference proteome</keyword>
<dbReference type="GO" id="GO:0005965">
    <property type="term" value="C:protein farnesyltransferase complex"/>
    <property type="evidence" value="ECO:0007669"/>
    <property type="project" value="TreeGrafter"/>
</dbReference>
<dbReference type="InterPro" id="IPR002088">
    <property type="entry name" value="Prenyl_trans_a"/>
</dbReference>
<feature type="compositionally biased region" description="Basic and acidic residues" evidence="14">
    <location>
        <begin position="1"/>
        <end position="18"/>
    </location>
</feature>
<evidence type="ECO:0000256" key="10">
    <source>
        <dbReference type="ARBA" id="ARBA00041392"/>
    </source>
</evidence>
<dbReference type="AlphaFoldDB" id="A0AA36HTC0"/>
<dbReference type="EMBL" id="CAUJNA010000290">
    <property type="protein sequence ID" value="CAJ1374945.1"/>
    <property type="molecule type" value="Genomic_DNA"/>
</dbReference>
<keyword evidence="6" id="KW-0808">Transferase</keyword>
<protein>
    <recommendedName>
        <fullName evidence="9">Protein farnesyltransferase/geranylgeranyltransferase type-1 subunit alpha</fullName>
        <ecNumber evidence="4">2.5.1.58</ecNumber>
        <ecNumber evidence="3">2.5.1.59</ecNumber>
    </recommendedName>
    <alternativeName>
        <fullName evidence="12">CAAX farnesyltransferase subunit alpha</fullName>
    </alternativeName>
    <alternativeName>
        <fullName evidence="11">FTase-alpha</fullName>
    </alternativeName>
    <alternativeName>
        <fullName evidence="10">Ras proteins prenyltransferase subunit alpha</fullName>
    </alternativeName>
    <alternativeName>
        <fullName evidence="13">Type I protein geranyl-geranyltransferase subunit alpha</fullName>
    </alternativeName>
</protein>
<sequence length="327" mass="38391">MYGISEDRPYSKREEWKDVTPVPQKDGPHPLAVIKYPPGFEEVHGYFRAIQQRNETSLRALSLTADVIENNSANYTAWYYRRRCLKELDSDLDEERVFTNKWATDCPKNYQVWYHRRWLISEIAERKRKEAGAEADKHIQLLARQELEYHLDCMQVNSDYKNYNGWSHRQFILQHFNLWHEELPFVERLLSEDIRNNSAWNHRYTVVRNQSWPLSDEIRKREIKFAMDAIRACANNECAWNYLSAFLGEGNCKVPWTAEPEVEVLCREVIDVAAQHGTCRMALQAMASINEAKGDVQAAAALYSQLEEVDRIRAKYWAWRASLLGAV</sequence>
<dbReference type="GO" id="GO:0004662">
    <property type="term" value="F:CAAX-protein geranylgeranyltransferase activity"/>
    <property type="evidence" value="ECO:0007669"/>
    <property type="project" value="UniProtKB-EC"/>
</dbReference>
<dbReference type="Pfam" id="PF01239">
    <property type="entry name" value="PPTA"/>
    <property type="match status" value="5"/>
</dbReference>
<dbReference type="GO" id="GO:0005953">
    <property type="term" value="C:CAAX-protein geranylgeranyltransferase complex"/>
    <property type="evidence" value="ECO:0007669"/>
    <property type="project" value="TreeGrafter"/>
</dbReference>
<evidence type="ECO:0000256" key="5">
    <source>
        <dbReference type="ARBA" id="ARBA00022602"/>
    </source>
</evidence>
<keyword evidence="5" id="KW-0637">Prenyltransferase</keyword>
<evidence type="ECO:0000256" key="1">
    <source>
        <dbReference type="ARBA" id="ARBA00001946"/>
    </source>
</evidence>